<keyword evidence="6 12" id="KW-0547">Nucleotide-binding</keyword>
<evidence type="ECO:0000256" key="9">
    <source>
        <dbReference type="ARBA" id="ARBA00029962"/>
    </source>
</evidence>
<dbReference type="PANTHER" id="PTHR10344:SF4">
    <property type="entry name" value="UMP-CMP KINASE 2, MITOCHONDRIAL"/>
    <property type="match status" value="1"/>
</dbReference>
<dbReference type="Gene3D" id="3.40.50.300">
    <property type="entry name" value="P-loop containing nucleotide triphosphate hydrolases"/>
    <property type="match status" value="1"/>
</dbReference>
<reference evidence="14 15" key="1">
    <citation type="submission" date="2016-10" db="EMBL/GenBank/DDBJ databases">
        <authorList>
            <person name="de Groot N.N."/>
        </authorList>
    </citation>
    <scope>NUCLEOTIDE SEQUENCE [LARGE SCALE GENOMIC DNA]</scope>
    <source>
        <strain evidence="14 15">CGMCC 1.6291</strain>
    </source>
</reference>
<dbReference type="NCBIfam" id="TIGR00041">
    <property type="entry name" value="DTMP_kinase"/>
    <property type="match status" value="1"/>
</dbReference>
<dbReference type="InterPro" id="IPR018094">
    <property type="entry name" value="Thymidylate_kinase"/>
</dbReference>
<evidence type="ECO:0000256" key="6">
    <source>
        <dbReference type="ARBA" id="ARBA00022741"/>
    </source>
</evidence>
<evidence type="ECO:0000256" key="5">
    <source>
        <dbReference type="ARBA" id="ARBA00022727"/>
    </source>
</evidence>
<protein>
    <recommendedName>
        <fullName evidence="3 12">Thymidylate kinase</fullName>
        <ecNumber evidence="2 12">2.7.4.9</ecNumber>
    </recommendedName>
    <alternativeName>
        <fullName evidence="9 12">dTMP kinase</fullName>
    </alternativeName>
</protein>
<comment type="similarity">
    <text evidence="1 12">Belongs to the thymidylate kinase family.</text>
</comment>
<evidence type="ECO:0000256" key="11">
    <source>
        <dbReference type="ARBA" id="ARBA00057735"/>
    </source>
</evidence>
<evidence type="ECO:0000256" key="1">
    <source>
        <dbReference type="ARBA" id="ARBA00009776"/>
    </source>
</evidence>
<evidence type="ECO:0000256" key="2">
    <source>
        <dbReference type="ARBA" id="ARBA00012980"/>
    </source>
</evidence>
<evidence type="ECO:0000256" key="10">
    <source>
        <dbReference type="ARBA" id="ARBA00048743"/>
    </source>
</evidence>
<dbReference type="InterPro" id="IPR039430">
    <property type="entry name" value="Thymidylate_kin-like_dom"/>
</dbReference>
<organism evidence="14 15">
    <name type="scientific">Aquisalimonas asiatica</name>
    <dbReference type="NCBI Taxonomy" id="406100"/>
    <lineage>
        <taxon>Bacteria</taxon>
        <taxon>Pseudomonadati</taxon>
        <taxon>Pseudomonadota</taxon>
        <taxon>Gammaproteobacteria</taxon>
        <taxon>Chromatiales</taxon>
        <taxon>Ectothiorhodospiraceae</taxon>
        <taxon>Aquisalimonas</taxon>
    </lineage>
</organism>
<dbReference type="HAMAP" id="MF_00165">
    <property type="entry name" value="Thymidylate_kinase"/>
    <property type="match status" value="1"/>
</dbReference>
<dbReference type="SUPFAM" id="SSF52540">
    <property type="entry name" value="P-loop containing nucleoside triphosphate hydrolases"/>
    <property type="match status" value="1"/>
</dbReference>
<dbReference type="InterPro" id="IPR027417">
    <property type="entry name" value="P-loop_NTPase"/>
</dbReference>
<feature type="binding site" evidence="12">
    <location>
        <begin position="13"/>
        <end position="20"/>
    </location>
    <ligand>
        <name>ATP</name>
        <dbReference type="ChEBI" id="CHEBI:30616"/>
    </ligand>
</feature>
<dbReference type="GO" id="GO:0006227">
    <property type="term" value="P:dUDP biosynthetic process"/>
    <property type="evidence" value="ECO:0007669"/>
    <property type="project" value="TreeGrafter"/>
</dbReference>
<dbReference type="FunFam" id="3.40.50.300:FF:000225">
    <property type="entry name" value="Thymidylate kinase"/>
    <property type="match status" value="1"/>
</dbReference>
<evidence type="ECO:0000256" key="8">
    <source>
        <dbReference type="ARBA" id="ARBA00022840"/>
    </source>
</evidence>
<dbReference type="GO" id="GO:0005829">
    <property type="term" value="C:cytosol"/>
    <property type="evidence" value="ECO:0007669"/>
    <property type="project" value="TreeGrafter"/>
</dbReference>
<feature type="domain" description="Thymidylate kinase-like" evidence="13">
    <location>
        <begin position="11"/>
        <end position="197"/>
    </location>
</feature>
<evidence type="ECO:0000256" key="7">
    <source>
        <dbReference type="ARBA" id="ARBA00022777"/>
    </source>
</evidence>
<keyword evidence="5 12" id="KW-0545">Nucleotide biosynthesis</keyword>
<dbReference type="STRING" id="406100.SAMN04488052_101524"/>
<proteinExistence type="inferred from homology"/>
<name>A0A1H8QDX4_9GAMM</name>
<keyword evidence="7 12" id="KW-0418">Kinase</keyword>
<dbReference type="Pfam" id="PF02223">
    <property type="entry name" value="Thymidylate_kin"/>
    <property type="match status" value="1"/>
</dbReference>
<sequence length="212" mass="23259">MGATRGLFITLEGVEGAGKTTAMDTIASHVRDLAMVPLVTREPGGTEVGESIRRILLDHADDAMCPETEALLMFAARAEHINKVILPALERGECVLCDRFTDATYAYQGAARALGYERIGALEQWVQGELRPDLTLVLDLPVSVGRGRAGERSAPDRFEQEQDTFFEQVRQSYLERAAADPGRMKVVDASQDPDSVARALRHILDHWLVAGN</sequence>
<keyword evidence="15" id="KW-1185">Reference proteome</keyword>
<dbReference type="Proteomes" id="UP000199657">
    <property type="component" value="Unassembled WGS sequence"/>
</dbReference>
<dbReference type="OrthoDB" id="9774907at2"/>
<dbReference type="GO" id="GO:0004798">
    <property type="term" value="F:dTMP kinase activity"/>
    <property type="evidence" value="ECO:0007669"/>
    <property type="project" value="UniProtKB-UniRule"/>
</dbReference>
<keyword evidence="8 12" id="KW-0067">ATP-binding</keyword>
<keyword evidence="4 12" id="KW-0808">Transferase</keyword>
<dbReference type="EC" id="2.7.4.9" evidence="2 12"/>
<evidence type="ECO:0000256" key="3">
    <source>
        <dbReference type="ARBA" id="ARBA00017144"/>
    </source>
</evidence>
<evidence type="ECO:0000313" key="14">
    <source>
        <dbReference type="EMBL" id="SEO52412.1"/>
    </source>
</evidence>
<evidence type="ECO:0000256" key="4">
    <source>
        <dbReference type="ARBA" id="ARBA00022679"/>
    </source>
</evidence>
<evidence type="ECO:0000256" key="12">
    <source>
        <dbReference type="HAMAP-Rule" id="MF_00165"/>
    </source>
</evidence>
<evidence type="ECO:0000313" key="15">
    <source>
        <dbReference type="Proteomes" id="UP000199657"/>
    </source>
</evidence>
<comment type="function">
    <text evidence="11 12">Phosphorylation of dTMP to form dTDP in both de novo and salvage pathways of dTTP synthesis.</text>
</comment>
<accession>A0A1H8QDX4</accession>
<dbReference type="RefSeq" id="WP_091639669.1">
    <property type="nucleotide sequence ID" value="NZ_FOEG01000001.1"/>
</dbReference>
<dbReference type="AlphaFoldDB" id="A0A1H8QDX4"/>
<gene>
    <name evidence="12" type="primary">tmk</name>
    <name evidence="14" type="ORF">SAMN04488052_101524</name>
</gene>
<dbReference type="GO" id="GO:0005524">
    <property type="term" value="F:ATP binding"/>
    <property type="evidence" value="ECO:0007669"/>
    <property type="project" value="UniProtKB-UniRule"/>
</dbReference>
<dbReference type="EMBL" id="FOEG01000001">
    <property type="protein sequence ID" value="SEO52412.1"/>
    <property type="molecule type" value="Genomic_DNA"/>
</dbReference>
<dbReference type="GO" id="GO:0006233">
    <property type="term" value="P:dTDP biosynthetic process"/>
    <property type="evidence" value="ECO:0007669"/>
    <property type="project" value="InterPro"/>
</dbReference>
<dbReference type="PANTHER" id="PTHR10344">
    <property type="entry name" value="THYMIDYLATE KINASE"/>
    <property type="match status" value="1"/>
</dbReference>
<evidence type="ECO:0000259" key="13">
    <source>
        <dbReference type="Pfam" id="PF02223"/>
    </source>
</evidence>
<dbReference type="CDD" id="cd01672">
    <property type="entry name" value="TMPK"/>
    <property type="match status" value="1"/>
</dbReference>
<dbReference type="GO" id="GO:0006235">
    <property type="term" value="P:dTTP biosynthetic process"/>
    <property type="evidence" value="ECO:0007669"/>
    <property type="project" value="UniProtKB-UniRule"/>
</dbReference>
<comment type="catalytic activity">
    <reaction evidence="10 12">
        <text>dTMP + ATP = dTDP + ADP</text>
        <dbReference type="Rhea" id="RHEA:13517"/>
        <dbReference type="ChEBI" id="CHEBI:30616"/>
        <dbReference type="ChEBI" id="CHEBI:58369"/>
        <dbReference type="ChEBI" id="CHEBI:63528"/>
        <dbReference type="ChEBI" id="CHEBI:456216"/>
        <dbReference type="EC" id="2.7.4.9"/>
    </reaction>
</comment>